<dbReference type="AlphaFoldDB" id="A0A0R3RMP5"/>
<dbReference type="Proteomes" id="UP000050640">
    <property type="component" value="Unplaced"/>
</dbReference>
<name>A0A0R3RMP5_9BILA</name>
<sequence>MSNMKQQLKLAIIFNNNDKRTKQKVESRALRAAEKIRCILGDAPICTVAHSVAPRIIMENTGWKRESLTLMFIGSDVYAPLPSTPPTKKR</sequence>
<evidence type="ECO:0000313" key="2">
    <source>
        <dbReference type="WBParaSite" id="EEL_0000275501-mRNA-1"/>
    </source>
</evidence>
<dbReference type="WBParaSite" id="EEL_0000275501-mRNA-1">
    <property type="protein sequence ID" value="EEL_0000275501-mRNA-1"/>
    <property type="gene ID" value="EEL_0000275501"/>
</dbReference>
<accession>A0A0R3RMP5</accession>
<proteinExistence type="predicted"/>
<protein>
    <submittedName>
        <fullName evidence="2">DAGKc domain-containing protein</fullName>
    </submittedName>
</protein>
<reference evidence="2" key="1">
    <citation type="submission" date="2017-02" db="UniProtKB">
        <authorList>
            <consortium name="WormBaseParasite"/>
        </authorList>
    </citation>
    <scope>IDENTIFICATION</scope>
</reference>
<organism evidence="1 2">
    <name type="scientific">Elaeophora elaphi</name>
    <dbReference type="NCBI Taxonomy" id="1147741"/>
    <lineage>
        <taxon>Eukaryota</taxon>
        <taxon>Metazoa</taxon>
        <taxon>Ecdysozoa</taxon>
        <taxon>Nematoda</taxon>
        <taxon>Chromadorea</taxon>
        <taxon>Rhabditida</taxon>
        <taxon>Spirurina</taxon>
        <taxon>Spiruromorpha</taxon>
        <taxon>Filarioidea</taxon>
        <taxon>Onchocercidae</taxon>
        <taxon>Elaeophora</taxon>
    </lineage>
</organism>
<keyword evidence="1" id="KW-1185">Reference proteome</keyword>
<evidence type="ECO:0000313" key="1">
    <source>
        <dbReference type="Proteomes" id="UP000050640"/>
    </source>
</evidence>